<evidence type="ECO:0000313" key="1">
    <source>
        <dbReference type="EMBL" id="KAG6947400.1"/>
    </source>
</evidence>
<organism evidence="1 2">
    <name type="scientific">Phytophthora aleatoria</name>
    <dbReference type="NCBI Taxonomy" id="2496075"/>
    <lineage>
        <taxon>Eukaryota</taxon>
        <taxon>Sar</taxon>
        <taxon>Stramenopiles</taxon>
        <taxon>Oomycota</taxon>
        <taxon>Peronosporomycetes</taxon>
        <taxon>Peronosporales</taxon>
        <taxon>Peronosporaceae</taxon>
        <taxon>Phytophthora</taxon>
    </lineage>
</organism>
<name>A0A8J5IHK7_9STRA</name>
<proteinExistence type="predicted"/>
<gene>
    <name evidence="1" type="ORF">JG688_00015571</name>
</gene>
<comment type="caution">
    <text evidence="1">The sequence shown here is derived from an EMBL/GenBank/DDBJ whole genome shotgun (WGS) entry which is preliminary data.</text>
</comment>
<dbReference type="AlphaFoldDB" id="A0A8J5IHK7"/>
<dbReference type="Proteomes" id="UP000709295">
    <property type="component" value="Unassembled WGS sequence"/>
</dbReference>
<accession>A0A8J5IHK7</accession>
<evidence type="ECO:0000313" key="2">
    <source>
        <dbReference type="Proteomes" id="UP000709295"/>
    </source>
</evidence>
<sequence length="60" mass="6395">MVGEENNASGLLVSIMPVIDACVGSILSSADNILIEESLSRSLRPKHSNNEQSLVQTIDV</sequence>
<keyword evidence="2" id="KW-1185">Reference proteome</keyword>
<protein>
    <submittedName>
        <fullName evidence="1">Uncharacterized protein</fullName>
    </submittedName>
</protein>
<dbReference type="EMBL" id="JAENGY010001715">
    <property type="protein sequence ID" value="KAG6947400.1"/>
    <property type="molecule type" value="Genomic_DNA"/>
</dbReference>
<reference evidence="1" key="1">
    <citation type="submission" date="2021-01" db="EMBL/GenBank/DDBJ databases">
        <title>Phytophthora aleatoria, a newly-described species from Pinus radiata is distinct from Phytophthora cactorum isolates based on comparative genomics.</title>
        <authorList>
            <person name="Mcdougal R."/>
            <person name="Panda P."/>
            <person name="Williams N."/>
            <person name="Studholme D.J."/>
        </authorList>
    </citation>
    <scope>NUCLEOTIDE SEQUENCE</scope>
    <source>
        <strain evidence="1">NZFS 4037</strain>
    </source>
</reference>